<dbReference type="SMART" id="SM00896">
    <property type="entry name" value="FDX-ACB"/>
    <property type="match status" value="1"/>
</dbReference>
<dbReference type="GO" id="GO:0005524">
    <property type="term" value="F:ATP binding"/>
    <property type="evidence" value="ECO:0007669"/>
    <property type="project" value="UniProtKB-UniRule"/>
</dbReference>
<dbReference type="RefSeq" id="WP_185797925.1">
    <property type="nucleotide sequence ID" value="NZ_JACLQD010000003.1"/>
</dbReference>
<evidence type="ECO:0000256" key="2">
    <source>
        <dbReference type="ARBA" id="ARBA00008653"/>
    </source>
</evidence>
<evidence type="ECO:0000313" key="20">
    <source>
        <dbReference type="EMBL" id="MBC2836322.1"/>
    </source>
</evidence>
<sequence>MKFTLSWLKDHLETEASLDDILYALTDLGLEVEEVSNRAARLGHFTLAKVLHAEQHPDADKLRVCRVLTDEGEKQIVCGAPNARAGITVVLAKPGDYVPGIDVTLGVGKIRGVESHGMMCSERELELSDEHNGIIELASGEVGQKFTDWLAINRPSVVDPMIHIKITPNRPDALGVRGIARDLAARGLGKLKPLDIPAIKGGFPCPITVTIDPALKAKGCPLFAGRLIRGVKNGPSPAWLADRLTAIGLRPISALVDITNFFTFALNRPLHVFDAARVHGGLRIHPAQGGEQLLALDGKTYSLQAGMMLISDAAQPESLAGIMGGEVSGCTEATTDVFLESAYWDPITVAATGRALKINSDARYRFERGVDPAFTLPGLDLATQMILDLCGGEASDLALDGAVPDTARAYRLNPARVISLVGMDIPEAEQRRTLEALGFTLDGDMATAPSWRPDVLGEADLVEEVARIASLTKLQGKPLTRATAGVPRPILTPAQIRERSARRTLAALGYNECVTYSFIDAEAATLFGGGADAVRVDNPISSEMTHLRPDLLPGLLRAAARNQARGFADLALCEIGPAFHGGEPGEQHLQATGLLVGQTAPRDPYGSRRPVDVFDAKADAEAILAALGAPSRVQVTRKVAAWWHPGRSGCIALGPNAMATFGEVHPRILAAMGVKGPAVAFTILPANVPLPKVKTPTRPALAISDLQAVERDFAFVVDTRVEALTAINAATGADKTLIESVRLFDQFTGDKAEAQMGAGKKSIALTVRLQPVDKTLTDADIEAVSAKIIDKVTKATGGTLRG</sequence>
<evidence type="ECO:0000256" key="11">
    <source>
        <dbReference type="ARBA" id="ARBA00022884"/>
    </source>
</evidence>
<comment type="subcellular location">
    <subcellularLocation>
        <location evidence="1 15">Cytoplasm</location>
    </subcellularLocation>
</comment>
<dbReference type="Pfam" id="PF03484">
    <property type="entry name" value="B5"/>
    <property type="match status" value="1"/>
</dbReference>
<dbReference type="SUPFAM" id="SSF56037">
    <property type="entry name" value="PheT/TilS domain"/>
    <property type="match status" value="1"/>
</dbReference>
<dbReference type="SUPFAM" id="SSF46955">
    <property type="entry name" value="Putative DNA-binding domain"/>
    <property type="match status" value="1"/>
</dbReference>
<comment type="catalytic activity">
    <reaction evidence="14 15">
        <text>tRNA(Phe) + L-phenylalanine + ATP = L-phenylalanyl-tRNA(Phe) + AMP + diphosphate + H(+)</text>
        <dbReference type="Rhea" id="RHEA:19413"/>
        <dbReference type="Rhea" id="RHEA-COMP:9668"/>
        <dbReference type="Rhea" id="RHEA-COMP:9699"/>
        <dbReference type="ChEBI" id="CHEBI:15378"/>
        <dbReference type="ChEBI" id="CHEBI:30616"/>
        <dbReference type="ChEBI" id="CHEBI:33019"/>
        <dbReference type="ChEBI" id="CHEBI:58095"/>
        <dbReference type="ChEBI" id="CHEBI:78442"/>
        <dbReference type="ChEBI" id="CHEBI:78531"/>
        <dbReference type="ChEBI" id="CHEBI:456215"/>
        <dbReference type="EC" id="6.1.1.20"/>
    </reaction>
</comment>
<keyword evidence="4 15" id="KW-0963">Cytoplasm</keyword>
<dbReference type="InterPro" id="IPR020825">
    <property type="entry name" value="Phe-tRNA_synthase-like_B3/B4"/>
</dbReference>
<dbReference type="FunFam" id="2.40.50.140:FF:000045">
    <property type="entry name" value="Phenylalanine--tRNA ligase beta subunit"/>
    <property type="match status" value="1"/>
</dbReference>
<keyword evidence="11 16" id="KW-0694">RNA-binding</keyword>
<name>A0A842I8C5_9RHOB</name>
<evidence type="ECO:0000259" key="17">
    <source>
        <dbReference type="PROSITE" id="PS50886"/>
    </source>
</evidence>
<dbReference type="Pfam" id="PF03147">
    <property type="entry name" value="FDX-ACB"/>
    <property type="match status" value="1"/>
</dbReference>
<dbReference type="InterPro" id="IPR045060">
    <property type="entry name" value="Phe-tRNA-ligase_IIc_bsu"/>
</dbReference>
<comment type="subunit">
    <text evidence="3 15">Tetramer of two alpha and two beta subunits.</text>
</comment>
<dbReference type="Gene3D" id="3.50.40.10">
    <property type="entry name" value="Phenylalanyl-trna Synthetase, Chain B, domain 3"/>
    <property type="match status" value="1"/>
</dbReference>
<gene>
    <name evidence="15" type="primary">pheT</name>
    <name evidence="20" type="ORF">H7F16_12455</name>
</gene>
<evidence type="ECO:0000256" key="8">
    <source>
        <dbReference type="ARBA" id="ARBA00022741"/>
    </source>
</evidence>
<comment type="caution">
    <text evidence="20">The sequence shown here is derived from an EMBL/GenBank/DDBJ whole genome shotgun (WGS) entry which is preliminary data.</text>
</comment>
<dbReference type="InterPro" id="IPR005121">
    <property type="entry name" value="Fdx_antiC-bd"/>
</dbReference>
<dbReference type="NCBIfam" id="TIGR00472">
    <property type="entry name" value="pheT_bact"/>
    <property type="match status" value="1"/>
</dbReference>
<dbReference type="PROSITE" id="PS50886">
    <property type="entry name" value="TRBD"/>
    <property type="match status" value="1"/>
</dbReference>
<evidence type="ECO:0000256" key="5">
    <source>
        <dbReference type="ARBA" id="ARBA00022555"/>
    </source>
</evidence>
<dbReference type="Gene3D" id="3.30.56.10">
    <property type="match status" value="2"/>
</dbReference>
<evidence type="ECO:0000256" key="7">
    <source>
        <dbReference type="ARBA" id="ARBA00022723"/>
    </source>
</evidence>
<evidence type="ECO:0000256" key="12">
    <source>
        <dbReference type="ARBA" id="ARBA00022917"/>
    </source>
</evidence>
<dbReference type="GO" id="GO:0004826">
    <property type="term" value="F:phenylalanine-tRNA ligase activity"/>
    <property type="evidence" value="ECO:0007669"/>
    <property type="project" value="UniProtKB-UniRule"/>
</dbReference>
<keyword evidence="21" id="KW-1185">Reference proteome</keyword>
<dbReference type="Pfam" id="PF03483">
    <property type="entry name" value="B3_4"/>
    <property type="match status" value="1"/>
</dbReference>
<dbReference type="InterPro" id="IPR009061">
    <property type="entry name" value="DNA-bd_dom_put_sf"/>
</dbReference>
<keyword evidence="9 15" id="KW-0067">ATP-binding</keyword>
<organism evidence="20 21">
    <name type="scientific">Paragemmobacter straminiformis</name>
    <dbReference type="NCBI Taxonomy" id="2045119"/>
    <lineage>
        <taxon>Bacteria</taxon>
        <taxon>Pseudomonadati</taxon>
        <taxon>Pseudomonadota</taxon>
        <taxon>Alphaproteobacteria</taxon>
        <taxon>Rhodobacterales</taxon>
        <taxon>Paracoccaceae</taxon>
        <taxon>Paragemmobacter</taxon>
    </lineage>
</organism>
<dbReference type="Gene3D" id="2.40.50.140">
    <property type="entry name" value="Nucleic acid-binding proteins"/>
    <property type="match status" value="1"/>
</dbReference>
<comment type="cofactor">
    <cofactor evidence="15">
        <name>Mg(2+)</name>
        <dbReference type="ChEBI" id="CHEBI:18420"/>
    </cofactor>
    <text evidence="15">Binds 2 magnesium ions per tetramer.</text>
</comment>
<dbReference type="InterPro" id="IPR012340">
    <property type="entry name" value="NA-bd_OB-fold"/>
</dbReference>
<dbReference type="CDD" id="cd00769">
    <property type="entry name" value="PheRS_beta_core"/>
    <property type="match status" value="1"/>
</dbReference>
<dbReference type="PROSITE" id="PS51483">
    <property type="entry name" value="B5"/>
    <property type="match status" value="1"/>
</dbReference>
<evidence type="ECO:0000256" key="14">
    <source>
        <dbReference type="ARBA" id="ARBA00049255"/>
    </source>
</evidence>
<feature type="binding site" evidence="15">
    <location>
        <position position="463"/>
    </location>
    <ligand>
        <name>Mg(2+)</name>
        <dbReference type="ChEBI" id="CHEBI:18420"/>
        <note>shared with alpha subunit</note>
    </ligand>
</feature>
<dbReference type="PROSITE" id="PS51447">
    <property type="entry name" value="FDX_ACB"/>
    <property type="match status" value="1"/>
</dbReference>
<dbReference type="EMBL" id="JACLQD010000003">
    <property type="protein sequence ID" value="MBC2836322.1"/>
    <property type="molecule type" value="Genomic_DNA"/>
</dbReference>
<keyword evidence="8 15" id="KW-0547">Nucleotide-binding</keyword>
<dbReference type="InterPro" id="IPR005147">
    <property type="entry name" value="tRNA_synthase_B5-dom"/>
</dbReference>
<evidence type="ECO:0000259" key="18">
    <source>
        <dbReference type="PROSITE" id="PS51447"/>
    </source>
</evidence>
<proteinExistence type="inferred from homology"/>
<protein>
    <recommendedName>
        <fullName evidence="15">Phenylalanine--tRNA ligase beta subunit</fullName>
        <ecNumber evidence="15">6.1.1.20</ecNumber>
    </recommendedName>
    <alternativeName>
        <fullName evidence="15">Phenylalanyl-tRNA synthetase beta subunit</fullName>
        <shortName evidence="15">PheRS</shortName>
    </alternativeName>
</protein>
<dbReference type="HAMAP" id="MF_00283">
    <property type="entry name" value="Phe_tRNA_synth_beta1"/>
    <property type="match status" value="1"/>
</dbReference>
<dbReference type="GO" id="GO:0009328">
    <property type="term" value="C:phenylalanine-tRNA ligase complex"/>
    <property type="evidence" value="ECO:0007669"/>
    <property type="project" value="TreeGrafter"/>
</dbReference>
<dbReference type="AlphaFoldDB" id="A0A842I8C5"/>
<dbReference type="GO" id="GO:0006432">
    <property type="term" value="P:phenylalanyl-tRNA aminoacylation"/>
    <property type="evidence" value="ECO:0007669"/>
    <property type="project" value="UniProtKB-UniRule"/>
</dbReference>
<dbReference type="InterPro" id="IPR045864">
    <property type="entry name" value="aa-tRNA-synth_II/BPL/LPL"/>
</dbReference>
<dbReference type="Gene3D" id="3.30.70.380">
    <property type="entry name" value="Ferrodoxin-fold anticodon-binding domain"/>
    <property type="match status" value="1"/>
</dbReference>
<evidence type="ECO:0000256" key="4">
    <source>
        <dbReference type="ARBA" id="ARBA00022490"/>
    </source>
</evidence>
<dbReference type="PANTHER" id="PTHR10947:SF0">
    <property type="entry name" value="PHENYLALANINE--TRNA LIGASE BETA SUBUNIT"/>
    <property type="match status" value="1"/>
</dbReference>
<evidence type="ECO:0000256" key="9">
    <source>
        <dbReference type="ARBA" id="ARBA00022840"/>
    </source>
</evidence>
<dbReference type="InterPro" id="IPR002547">
    <property type="entry name" value="tRNA-bd_dom"/>
</dbReference>
<dbReference type="Proteomes" id="UP000555411">
    <property type="component" value="Unassembled WGS sequence"/>
</dbReference>
<dbReference type="GO" id="GO:0000287">
    <property type="term" value="F:magnesium ion binding"/>
    <property type="evidence" value="ECO:0007669"/>
    <property type="project" value="UniProtKB-UniRule"/>
</dbReference>
<dbReference type="Pfam" id="PF17759">
    <property type="entry name" value="tRNA_synthFbeta"/>
    <property type="match status" value="1"/>
</dbReference>
<dbReference type="Pfam" id="PF01588">
    <property type="entry name" value="tRNA_bind"/>
    <property type="match status" value="1"/>
</dbReference>
<feature type="binding site" evidence="15">
    <location>
        <position position="464"/>
    </location>
    <ligand>
        <name>Mg(2+)</name>
        <dbReference type="ChEBI" id="CHEBI:18420"/>
        <note>shared with alpha subunit</note>
    </ligand>
</feature>
<feature type="domain" description="FDX-ACB" evidence="18">
    <location>
        <begin position="704"/>
        <end position="801"/>
    </location>
</feature>
<dbReference type="EC" id="6.1.1.20" evidence="15"/>
<reference evidence="20 21" key="1">
    <citation type="journal article" date="2017" name="Int. J. Syst. Evol. Microbiol.">
        <title>Gemmobacter straminiformis sp. nov., isolated from an artificial fountain.</title>
        <authorList>
            <person name="Kang J.Y."/>
            <person name="Kim M.J."/>
            <person name="Chun J."/>
            <person name="Son K.P."/>
            <person name="Jahng K.Y."/>
        </authorList>
    </citation>
    <scope>NUCLEOTIDE SEQUENCE [LARGE SCALE GENOMIC DNA]</scope>
    <source>
        <strain evidence="20 21">CAM-8</strain>
    </source>
</reference>
<dbReference type="InterPro" id="IPR033714">
    <property type="entry name" value="tRNA_bind_bactPheRS"/>
</dbReference>
<dbReference type="Gene3D" id="3.30.930.10">
    <property type="entry name" value="Bira Bifunctional Protein, Domain 2"/>
    <property type="match status" value="1"/>
</dbReference>
<dbReference type="SMART" id="SM00873">
    <property type="entry name" value="B3_4"/>
    <property type="match status" value="1"/>
</dbReference>
<feature type="domain" description="TRNA-binding" evidence="17">
    <location>
        <begin position="39"/>
        <end position="147"/>
    </location>
</feature>
<dbReference type="SUPFAM" id="SSF55681">
    <property type="entry name" value="Class II aaRS and biotin synthetases"/>
    <property type="match status" value="1"/>
</dbReference>
<dbReference type="SUPFAM" id="SSF54991">
    <property type="entry name" value="Anticodon-binding domain of PheRS"/>
    <property type="match status" value="1"/>
</dbReference>
<dbReference type="GO" id="GO:0000049">
    <property type="term" value="F:tRNA binding"/>
    <property type="evidence" value="ECO:0007669"/>
    <property type="project" value="UniProtKB-UniRule"/>
</dbReference>
<dbReference type="InterPro" id="IPR036690">
    <property type="entry name" value="Fdx_antiC-bd_sf"/>
</dbReference>
<keyword evidence="7 15" id="KW-0479">Metal-binding</keyword>
<keyword evidence="10 15" id="KW-0460">Magnesium</keyword>
<feature type="domain" description="B5" evidence="19">
    <location>
        <begin position="405"/>
        <end position="476"/>
    </location>
</feature>
<accession>A0A842I8C5</accession>
<dbReference type="NCBIfam" id="NF045760">
    <property type="entry name" value="YtpR"/>
    <property type="match status" value="1"/>
</dbReference>
<keyword evidence="6 15" id="KW-0436">Ligase</keyword>
<evidence type="ECO:0000256" key="1">
    <source>
        <dbReference type="ARBA" id="ARBA00004496"/>
    </source>
</evidence>
<evidence type="ECO:0000256" key="6">
    <source>
        <dbReference type="ARBA" id="ARBA00022598"/>
    </source>
</evidence>
<keyword evidence="13 15" id="KW-0030">Aminoacyl-tRNA synthetase</keyword>
<feature type="binding site" evidence="15">
    <location>
        <position position="454"/>
    </location>
    <ligand>
        <name>Mg(2+)</name>
        <dbReference type="ChEBI" id="CHEBI:18420"/>
        <note>shared with alpha subunit</note>
    </ligand>
</feature>
<dbReference type="SUPFAM" id="SSF50249">
    <property type="entry name" value="Nucleic acid-binding proteins"/>
    <property type="match status" value="1"/>
</dbReference>
<keyword evidence="12 15" id="KW-0648">Protein biosynthesis</keyword>
<keyword evidence="5 16" id="KW-0820">tRNA-binding</keyword>
<dbReference type="CDD" id="cd02796">
    <property type="entry name" value="tRNA_bind_bactPheRS"/>
    <property type="match status" value="1"/>
</dbReference>
<comment type="similarity">
    <text evidence="2 15">Belongs to the phenylalanyl-tRNA synthetase beta subunit family. Type 1 subfamily.</text>
</comment>
<evidence type="ECO:0000256" key="10">
    <source>
        <dbReference type="ARBA" id="ARBA00022842"/>
    </source>
</evidence>
<evidence type="ECO:0000256" key="3">
    <source>
        <dbReference type="ARBA" id="ARBA00011209"/>
    </source>
</evidence>
<evidence type="ECO:0000313" key="21">
    <source>
        <dbReference type="Proteomes" id="UP000555411"/>
    </source>
</evidence>
<evidence type="ECO:0000256" key="16">
    <source>
        <dbReference type="PROSITE-ProRule" id="PRU00209"/>
    </source>
</evidence>
<dbReference type="InterPro" id="IPR004532">
    <property type="entry name" value="Phe-tRNA-ligase_IIc_bsu_bact"/>
</dbReference>
<dbReference type="PANTHER" id="PTHR10947">
    <property type="entry name" value="PHENYLALANYL-TRNA SYNTHETASE BETA CHAIN AND LEUCINE-RICH REPEAT-CONTAINING PROTEIN 47"/>
    <property type="match status" value="1"/>
</dbReference>
<dbReference type="SMART" id="SM00874">
    <property type="entry name" value="B5"/>
    <property type="match status" value="1"/>
</dbReference>
<feature type="binding site" evidence="15">
    <location>
        <position position="460"/>
    </location>
    <ligand>
        <name>Mg(2+)</name>
        <dbReference type="ChEBI" id="CHEBI:18420"/>
        <note>shared with alpha subunit</note>
    </ligand>
</feature>
<dbReference type="InterPro" id="IPR005146">
    <property type="entry name" value="B3/B4_tRNA-bd"/>
</dbReference>
<evidence type="ECO:0000259" key="19">
    <source>
        <dbReference type="PROSITE" id="PS51483"/>
    </source>
</evidence>
<evidence type="ECO:0000256" key="15">
    <source>
        <dbReference type="HAMAP-Rule" id="MF_00283"/>
    </source>
</evidence>
<dbReference type="InterPro" id="IPR041616">
    <property type="entry name" value="PheRS_beta_core"/>
</dbReference>
<evidence type="ECO:0000256" key="13">
    <source>
        <dbReference type="ARBA" id="ARBA00023146"/>
    </source>
</evidence>